<comment type="caution">
    <text evidence="5">The sequence shown here is derived from an EMBL/GenBank/DDBJ whole genome shotgun (WGS) entry which is preliminary data.</text>
</comment>
<feature type="compositionally biased region" description="Basic residues" evidence="3">
    <location>
        <begin position="240"/>
        <end position="257"/>
    </location>
</feature>
<evidence type="ECO:0000256" key="1">
    <source>
        <dbReference type="ARBA" id="ARBA00004604"/>
    </source>
</evidence>
<sequence>MDSFVIDTKGSTSLLSQNQAVDDDDDDFDFEAMELNPNKIRIPRPRKVVPKEKVVSGKDFDLEQFEIDMGWKSKRGNSKKKVEERAMNVFNIIDEVKPVDEVLEKSAIKPGFETLLRVPRYDVSKRQQVAKNRHDREKTAGKKWFNLPKTEMTDDVKHDLEIIKMRSVLDPKHFYKKNDRSGFPKYFQVGKVVDSPVEYYNGRLTKKQRKNTIVEELMANAEFSKYNKRKYNEIVSEKQKTHHKAHKRAKKLKAKRR</sequence>
<organism evidence="5 6">
    <name type="scientific">Aphidius gifuensis</name>
    <name type="common">Parasitoid wasp</name>
    <dbReference type="NCBI Taxonomy" id="684658"/>
    <lineage>
        <taxon>Eukaryota</taxon>
        <taxon>Metazoa</taxon>
        <taxon>Ecdysozoa</taxon>
        <taxon>Arthropoda</taxon>
        <taxon>Hexapoda</taxon>
        <taxon>Insecta</taxon>
        <taxon>Pterygota</taxon>
        <taxon>Neoptera</taxon>
        <taxon>Endopterygota</taxon>
        <taxon>Hymenoptera</taxon>
        <taxon>Apocrita</taxon>
        <taxon>Ichneumonoidea</taxon>
        <taxon>Braconidae</taxon>
        <taxon>Aphidiinae</taxon>
        <taxon>Aphidius</taxon>
    </lineage>
</organism>
<evidence type="ECO:0000256" key="2">
    <source>
        <dbReference type="ARBA" id="ARBA00023242"/>
    </source>
</evidence>
<accession>A0A834XNL9</accession>
<dbReference type="Proteomes" id="UP000639338">
    <property type="component" value="Unassembled WGS sequence"/>
</dbReference>
<comment type="subcellular location">
    <subcellularLocation>
        <location evidence="1">Nucleus</location>
        <location evidence="1">Nucleolus</location>
    </subcellularLocation>
</comment>
<protein>
    <recommendedName>
        <fullName evidence="4">Fcf2 pre-rRNA processing C-terminal domain-containing protein</fullName>
    </recommendedName>
</protein>
<evidence type="ECO:0000256" key="3">
    <source>
        <dbReference type="SAM" id="MobiDB-lite"/>
    </source>
</evidence>
<gene>
    <name evidence="5" type="ORF">HCN44_008685</name>
</gene>
<dbReference type="PANTHER" id="PTHR21686">
    <property type="entry name" value="DEOXYNUCLEOTIDYLTRANSFERASE TERMINAL-INTERACTING PROTEIN 2"/>
    <property type="match status" value="1"/>
</dbReference>
<feature type="domain" description="Fcf2 pre-rRNA processing C-terminal" evidence="4">
    <location>
        <begin position="137"/>
        <end position="230"/>
    </location>
</feature>
<dbReference type="InterPro" id="IPR039883">
    <property type="entry name" value="Fcf2/DNTTIP2"/>
</dbReference>
<dbReference type="InterPro" id="IPR014810">
    <property type="entry name" value="Fcf2_C"/>
</dbReference>
<dbReference type="GO" id="GO:0003723">
    <property type="term" value="F:RNA binding"/>
    <property type="evidence" value="ECO:0007669"/>
    <property type="project" value="TreeGrafter"/>
</dbReference>
<dbReference type="PANTHER" id="PTHR21686:SF12">
    <property type="entry name" value="DEOXYNUCLEOTIDYLTRANSFERASE TERMINAL-INTERACTING PROTEIN 2"/>
    <property type="match status" value="1"/>
</dbReference>
<keyword evidence="6" id="KW-1185">Reference proteome</keyword>
<dbReference type="GO" id="GO:0005730">
    <property type="term" value="C:nucleolus"/>
    <property type="evidence" value="ECO:0007669"/>
    <property type="project" value="UniProtKB-SubCell"/>
</dbReference>
<dbReference type="Pfam" id="PF08698">
    <property type="entry name" value="Fcf2"/>
    <property type="match status" value="1"/>
</dbReference>
<dbReference type="GO" id="GO:0006396">
    <property type="term" value="P:RNA processing"/>
    <property type="evidence" value="ECO:0007669"/>
    <property type="project" value="TreeGrafter"/>
</dbReference>
<feature type="region of interest" description="Disordered" evidence="3">
    <location>
        <begin position="235"/>
        <end position="257"/>
    </location>
</feature>
<evidence type="ECO:0000259" key="4">
    <source>
        <dbReference type="Pfam" id="PF08698"/>
    </source>
</evidence>
<name>A0A834XNL9_APHGI</name>
<evidence type="ECO:0000313" key="6">
    <source>
        <dbReference type="Proteomes" id="UP000639338"/>
    </source>
</evidence>
<reference evidence="5 6" key="1">
    <citation type="submission" date="2020-08" db="EMBL/GenBank/DDBJ databases">
        <title>Aphidius gifuensis genome sequencing and assembly.</title>
        <authorList>
            <person name="Du Z."/>
        </authorList>
    </citation>
    <scope>NUCLEOTIDE SEQUENCE [LARGE SCALE GENOMIC DNA]</scope>
    <source>
        <strain evidence="5">YNYX2018</strain>
        <tissue evidence="5">Adults</tissue>
    </source>
</reference>
<evidence type="ECO:0000313" key="5">
    <source>
        <dbReference type="EMBL" id="KAF7990011.1"/>
    </source>
</evidence>
<dbReference type="EMBL" id="JACMRX010000005">
    <property type="protein sequence ID" value="KAF7990011.1"/>
    <property type="molecule type" value="Genomic_DNA"/>
</dbReference>
<dbReference type="OrthoDB" id="427886at2759"/>
<keyword evidence="2" id="KW-0539">Nucleus</keyword>
<proteinExistence type="predicted"/>
<dbReference type="AlphaFoldDB" id="A0A834XNL9"/>